<gene>
    <name evidence="2" type="ORF">J2Z31_002825</name>
</gene>
<feature type="domain" description="Transposase IS66 central" evidence="1">
    <location>
        <begin position="18"/>
        <end position="61"/>
    </location>
</feature>
<reference evidence="2 3" key="1">
    <citation type="submission" date="2021-03" db="EMBL/GenBank/DDBJ databases">
        <title>Genomic Encyclopedia of Type Strains, Phase IV (KMG-IV): sequencing the most valuable type-strain genomes for metagenomic binning, comparative biology and taxonomic classification.</title>
        <authorList>
            <person name="Goeker M."/>
        </authorList>
    </citation>
    <scope>NUCLEOTIDE SEQUENCE [LARGE SCALE GENOMIC DNA]</scope>
    <source>
        <strain evidence="2 3">DSM 13372</strain>
    </source>
</reference>
<comment type="caution">
    <text evidence="2">The sequence shown here is derived from an EMBL/GenBank/DDBJ whole genome shotgun (WGS) entry which is preliminary data.</text>
</comment>
<evidence type="ECO:0000313" key="2">
    <source>
        <dbReference type="EMBL" id="MBP2236311.1"/>
    </source>
</evidence>
<proteinExistence type="predicted"/>
<evidence type="ECO:0000259" key="1">
    <source>
        <dbReference type="Pfam" id="PF03050"/>
    </source>
</evidence>
<name>A0ABS4R0A0_9HYPH</name>
<keyword evidence="3" id="KW-1185">Reference proteome</keyword>
<dbReference type="Pfam" id="PF03050">
    <property type="entry name" value="DDE_Tnp_IS66"/>
    <property type="match status" value="1"/>
</dbReference>
<organism evidence="2 3">
    <name type="scientific">Sinorhizobium kostiense</name>
    <dbReference type="NCBI Taxonomy" id="76747"/>
    <lineage>
        <taxon>Bacteria</taxon>
        <taxon>Pseudomonadati</taxon>
        <taxon>Pseudomonadota</taxon>
        <taxon>Alphaproteobacteria</taxon>
        <taxon>Hyphomicrobiales</taxon>
        <taxon>Rhizobiaceae</taxon>
        <taxon>Sinorhizobium/Ensifer group</taxon>
        <taxon>Sinorhizobium</taxon>
    </lineage>
</organism>
<sequence>MRTASSRAPAPAHIIEGGIPTEALLAQIAVSKADGLPLYQQEAIYARDKVELDRKLMAQSSVDLTTLPTSRGPGSALCSGRCRSLIDATTGHQSPSGARQFIRQRYRDKLRRLLQKHSC</sequence>
<protein>
    <recommendedName>
        <fullName evidence="1">Transposase IS66 central domain-containing protein</fullName>
    </recommendedName>
</protein>
<accession>A0ABS4R0A0</accession>
<dbReference type="Proteomes" id="UP000730739">
    <property type="component" value="Unassembled WGS sequence"/>
</dbReference>
<dbReference type="InterPro" id="IPR004291">
    <property type="entry name" value="Transposase_IS66_central"/>
</dbReference>
<evidence type="ECO:0000313" key="3">
    <source>
        <dbReference type="Proteomes" id="UP000730739"/>
    </source>
</evidence>
<dbReference type="EMBL" id="JAGILA010000003">
    <property type="protein sequence ID" value="MBP2236311.1"/>
    <property type="molecule type" value="Genomic_DNA"/>
</dbReference>